<protein>
    <submittedName>
        <fullName evidence="1">Uncharacterized protein</fullName>
    </submittedName>
</protein>
<organism evidence="1 2">
    <name type="scientific">Bacillus thuringiensis</name>
    <dbReference type="NCBI Taxonomy" id="1428"/>
    <lineage>
        <taxon>Bacteria</taxon>
        <taxon>Bacillati</taxon>
        <taxon>Bacillota</taxon>
        <taxon>Bacilli</taxon>
        <taxon>Bacillales</taxon>
        <taxon>Bacillaceae</taxon>
        <taxon>Bacillus</taxon>
        <taxon>Bacillus cereus group</taxon>
    </lineage>
</organism>
<sequence length="306" mass="34706">MTEHIFKRFTPLKKNIFNLVINEMLRVGWKQLNEGKPTSNDVYVMYSNGNDGKKNIYIELIPYDGRNMEDSSQKLDFDVRSTLYSDAFFKFCYGYDKEKGRGTTPDQSWPTSWFRGRNYSDGATSNGPKIAIDTEIEFYLFVDKEKIITCTIPPASTRLAPAVTYIGVLGELMLEEKHEPYTRALVWYASAWSGNYSTANTGLTFNRPKGSNETNISQSYRSNWLQIPTGLNPNIDNTFLLSPFYILSDSYGVRGKLEGIYRTSDASIVSGDILEVEVNGNMQKYKYVYASGSYGSLPASLAFRIE</sequence>
<evidence type="ECO:0000313" key="1">
    <source>
        <dbReference type="EMBL" id="OFC93178.1"/>
    </source>
</evidence>
<dbReference type="EMBL" id="LXLI01000019">
    <property type="protein sequence ID" value="OFC93178.1"/>
    <property type="molecule type" value="Genomic_DNA"/>
</dbReference>
<reference evidence="1 2" key="1">
    <citation type="submission" date="2016-04" db="EMBL/GenBank/DDBJ databases">
        <title>Bacillus thuringiensis and Bacillus weihenstephanensis as novel biocontrol agents of wilt causing Verticillium species.</title>
        <authorList>
            <person name="Hollensteiner J."/>
            <person name="Wemheuer F."/>
            <person name="Harting R."/>
            <person name="Kolarzyk A."/>
            <person name="Diaz-Valerio S."/>
            <person name="Poehlein A."/>
            <person name="Brzuszkiewicz E."/>
            <person name="Nesemann K."/>
            <person name="Braus-Stromeyer S."/>
            <person name="Braus G."/>
            <person name="Daniel R."/>
            <person name="Liesegang H."/>
        </authorList>
    </citation>
    <scope>NUCLEOTIDE SEQUENCE [LARGE SCALE GENOMIC DNA]</scope>
    <source>
        <strain evidence="1 2">GOE4</strain>
    </source>
</reference>
<evidence type="ECO:0000313" key="2">
    <source>
        <dbReference type="Proteomes" id="UP000175994"/>
    </source>
</evidence>
<comment type="caution">
    <text evidence="1">The sequence shown here is derived from an EMBL/GenBank/DDBJ whole genome shotgun (WGS) entry which is preliminary data.</text>
</comment>
<dbReference type="RefSeq" id="WP_070183798.1">
    <property type="nucleotide sequence ID" value="NZ_LXLI01000019.1"/>
</dbReference>
<name>A0A9X5RP16_BACTU</name>
<dbReference type="AlphaFoldDB" id="A0A9X5RP16"/>
<proteinExistence type="predicted"/>
<gene>
    <name evidence="1" type="ORF">BTGOE4_21730</name>
</gene>
<accession>A0A9X5RP16</accession>
<dbReference type="Proteomes" id="UP000175994">
    <property type="component" value="Unassembled WGS sequence"/>
</dbReference>